<accession>A0A9W6C0L4</accession>
<reference evidence="1 2" key="1">
    <citation type="journal article" date="2023" name="Commun. Biol.">
        <title>Reorganization of the ancestral sex-determining regions during the evolution of trioecy in Pleodorina starrii.</title>
        <authorList>
            <person name="Takahashi K."/>
            <person name="Suzuki S."/>
            <person name="Kawai-Toyooka H."/>
            <person name="Yamamoto K."/>
            <person name="Hamaji T."/>
            <person name="Ootsuki R."/>
            <person name="Yamaguchi H."/>
            <person name="Kawachi M."/>
            <person name="Higashiyama T."/>
            <person name="Nozaki H."/>
        </authorList>
    </citation>
    <scope>NUCLEOTIDE SEQUENCE [LARGE SCALE GENOMIC DNA]</scope>
    <source>
        <strain evidence="1 2">NIES-4479</strain>
    </source>
</reference>
<proteinExistence type="predicted"/>
<dbReference type="EMBL" id="BRXU01000040">
    <property type="protein sequence ID" value="GLC60936.1"/>
    <property type="molecule type" value="Genomic_DNA"/>
</dbReference>
<dbReference type="InterPro" id="IPR027417">
    <property type="entry name" value="P-loop_NTPase"/>
</dbReference>
<protein>
    <submittedName>
        <fullName evidence="1">Uncharacterized protein</fullName>
    </submittedName>
</protein>
<dbReference type="SUPFAM" id="SSF52540">
    <property type="entry name" value="P-loop containing nucleoside triphosphate hydrolases"/>
    <property type="match status" value="1"/>
</dbReference>
<keyword evidence="2" id="KW-1185">Reference proteome</keyword>
<comment type="caution">
    <text evidence="1">The sequence shown here is derived from an EMBL/GenBank/DDBJ whole genome shotgun (WGS) entry which is preliminary data.</text>
</comment>
<sequence>MLVVGLPGTGKSQLVQALTTWYTFQHVQPDWAATCAYTATPGRGAAAAFHTATHRSLLSTHTMLVSPQWAKAAAATVPGEASYGAALLLTGPPGCAAGSRRGRRRGGSGDTRAVSAMISGQQYMTDMADRASSRGNAALAK</sequence>
<organism evidence="1 2">
    <name type="scientific">Pleodorina starrii</name>
    <dbReference type="NCBI Taxonomy" id="330485"/>
    <lineage>
        <taxon>Eukaryota</taxon>
        <taxon>Viridiplantae</taxon>
        <taxon>Chlorophyta</taxon>
        <taxon>core chlorophytes</taxon>
        <taxon>Chlorophyceae</taxon>
        <taxon>CS clade</taxon>
        <taxon>Chlamydomonadales</taxon>
        <taxon>Volvocaceae</taxon>
        <taxon>Pleodorina</taxon>
    </lineage>
</organism>
<evidence type="ECO:0000313" key="2">
    <source>
        <dbReference type="Proteomes" id="UP001165080"/>
    </source>
</evidence>
<gene>
    <name evidence="1" type="primary">PLESTB002711</name>
    <name evidence="1" type="ORF">PLESTB_001694600</name>
</gene>
<dbReference type="AlphaFoldDB" id="A0A9W6C0L4"/>
<evidence type="ECO:0000313" key="1">
    <source>
        <dbReference type="EMBL" id="GLC60936.1"/>
    </source>
</evidence>
<dbReference type="Proteomes" id="UP001165080">
    <property type="component" value="Unassembled WGS sequence"/>
</dbReference>
<name>A0A9W6C0L4_9CHLO</name>